<feature type="transmembrane region" description="Helical" evidence="1">
    <location>
        <begin position="406"/>
        <end position="431"/>
    </location>
</feature>
<feature type="transmembrane region" description="Helical" evidence="1">
    <location>
        <begin position="20"/>
        <end position="44"/>
    </location>
</feature>
<reference evidence="2 3" key="1">
    <citation type="journal article" date="2019" name="Emerg. Microbes Infect.">
        <title>Comprehensive subspecies identification of 175 nontuberculous mycobacteria species based on 7547 genomic profiles.</title>
        <authorList>
            <person name="Matsumoto Y."/>
            <person name="Kinjo T."/>
            <person name="Motooka D."/>
            <person name="Nabeya D."/>
            <person name="Jung N."/>
            <person name="Uechi K."/>
            <person name="Horii T."/>
            <person name="Iida T."/>
            <person name="Fujita J."/>
            <person name="Nakamura S."/>
        </authorList>
    </citation>
    <scope>NUCLEOTIDE SEQUENCE [LARGE SCALE GENOMIC DNA]</scope>
    <source>
        <strain evidence="2 3">JCM 6399</strain>
    </source>
</reference>
<name>A0A9W4B3C3_9MYCO</name>
<keyword evidence="3" id="KW-1185">Reference proteome</keyword>
<dbReference type="KEGG" id="mgau:MGALJ_27810"/>
<feature type="transmembrane region" description="Helical" evidence="1">
    <location>
        <begin position="230"/>
        <end position="252"/>
    </location>
</feature>
<dbReference type="InterPro" id="IPR005625">
    <property type="entry name" value="PepSY-ass_TM"/>
</dbReference>
<dbReference type="PANTHER" id="PTHR34219">
    <property type="entry name" value="IRON-REGULATED INNER MEMBRANE PROTEIN-RELATED"/>
    <property type="match status" value="1"/>
</dbReference>
<evidence type="ECO:0000256" key="1">
    <source>
        <dbReference type="SAM" id="Phobius"/>
    </source>
</evidence>
<keyword evidence="1" id="KW-0472">Membrane</keyword>
<sequence length="514" mass="55621">MKPTVAKRGDAAVLRRIWRLHFWVALFAAPALVLLACSGLVILYTGPLNDWLHRDLYVVAEGPDTVSLDNQVDVAAQNVGADYTIDAVTPPAGAGQSTRVDFLSPGGLSLPAGEANLTQVFVDPYTGRYLGQRSELSGLVGWANQLHRLFGNDGPQVHLPSVGHLISPSAYPDATIPVGIGNLWMELTAVWILVLMATGIYLWWPRAIEATKPLLTIRWKRGGRIRWRDLHALTGVVIAVVLICYVLSGLTWSRYWGENWRAVSSTITPSIEVDAPSTPASMGDYDRLGRRIAWAATDDPVYVSAIHGSAPARLSFADVDRLAKGEHMVPGYAIIPPTDVTENGEMLYGSYTVVNAWPQRLSEQRTLYLNQFTGRTITNATAEHDGALSQATSFGIAMHMGTQFGVLTRILATVACLGVILSALTGLFMWWHRRPSGRSGLPGPVSDATRAGTPKRAAVAVSVAAVVLGILFPVFGLSLLVVLGVEAVLARRRRTREREVAGDTGDAEESKAYV</sequence>
<dbReference type="AlphaFoldDB" id="A0A9W4B3C3"/>
<dbReference type="RefSeq" id="WP_163730108.1">
    <property type="nucleotide sequence ID" value="NZ_AP022601.1"/>
</dbReference>
<feature type="transmembrane region" description="Helical" evidence="1">
    <location>
        <begin position="183"/>
        <end position="204"/>
    </location>
</feature>
<gene>
    <name evidence="2" type="ORF">MGALJ_27810</name>
</gene>
<accession>A0A9W4B3C3</accession>
<evidence type="ECO:0000313" key="2">
    <source>
        <dbReference type="EMBL" id="BBY93112.1"/>
    </source>
</evidence>
<proteinExistence type="predicted"/>
<dbReference type="EMBL" id="AP022601">
    <property type="protein sequence ID" value="BBY93112.1"/>
    <property type="molecule type" value="Genomic_DNA"/>
</dbReference>
<organism evidence="2 3">
    <name type="scientific">Mycobacterium gallinarum</name>
    <dbReference type="NCBI Taxonomy" id="39689"/>
    <lineage>
        <taxon>Bacteria</taxon>
        <taxon>Bacillati</taxon>
        <taxon>Actinomycetota</taxon>
        <taxon>Actinomycetes</taxon>
        <taxon>Mycobacteriales</taxon>
        <taxon>Mycobacteriaceae</taxon>
        <taxon>Mycobacterium</taxon>
    </lineage>
</organism>
<evidence type="ECO:0000313" key="3">
    <source>
        <dbReference type="Proteomes" id="UP000465785"/>
    </source>
</evidence>
<dbReference type="Proteomes" id="UP000465785">
    <property type="component" value="Chromosome"/>
</dbReference>
<keyword evidence="1" id="KW-0812">Transmembrane</keyword>
<protein>
    <submittedName>
        <fullName evidence="2">Membrane protein</fullName>
    </submittedName>
</protein>
<keyword evidence="1" id="KW-1133">Transmembrane helix</keyword>
<feature type="transmembrane region" description="Helical" evidence="1">
    <location>
        <begin position="457"/>
        <end position="489"/>
    </location>
</feature>
<dbReference type="Pfam" id="PF03929">
    <property type="entry name" value="PepSY_TM"/>
    <property type="match status" value="1"/>
</dbReference>
<dbReference type="PANTHER" id="PTHR34219:SF1">
    <property type="entry name" value="PEPSY DOMAIN-CONTAINING PROTEIN"/>
    <property type="match status" value="1"/>
</dbReference>